<accession>A0ABV3U6W5</accession>
<evidence type="ECO:0000313" key="6">
    <source>
        <dbReference type="EMBL" id="MEX1669683.1"/>
    </source>
</evidence>
<name>A0ABV3U6W5_9GAMM</name>
<organism evidence="6 7">
    <name type="scientific">Zhongshania guokunii</name>
    <dbReference type="NCBI Taxonomy" id="641783"/>
    <lineage>
        <taxon>Bacteria</taxon>
        <taxon>Pseudomonadati</taxon>
        <taxon>Pseudomonadota</taxon>
        <taxon>Gammaproteobacteria</taxon>
        <taxon>Cellvibrionales</taxon>
        <taxon>Spongiibacteraceae</taxon>
        <taxon>Zhongshania</taxon>
    </lineage>
</organism>
<keyword evidence="7" id="KW-1185">Reference proteome</keyword>
<dbReference type="InterPro" id="IPR003593">
    <property type="entry name" value="AAA+_ATPase"/>
</dbReference>
<dbReference type="Pfam" id="PF00005">
    <property type="entry name" value="ABC_tran"/>
    <property type="match status" value="1"/>
</dbReference>
<dbReference type="SMART" id="SM00382">
    <property type="entry name" value="AAA"/>
    <property type="match status" value="1"/>
</dbReference>
<gene>
    <name evidence="6" type="ORF">AB4876_12255</name>
</gene>
<protein>
    <submittedName>
        <fullName evidence="6">ATP-binding cassette domain-containing protein</fullName>
    </submittedName>
</protein>
<evidence type="ECO:0000256" key="1">
    <source>
        <dbReference type="ARBA" id="ARBA00005417"/>
    </source>
</evidence>
<dbReference type="InterPro" id="IPR027417">
    <property type="entry name" value="P-loop_NTPase"/>
</dbReference>
<sequence>MPNKAKPAMFELHKISLKYREQTVLKDASLTIRQGESVALVGPSGAGKSTLLKHLRSLQAAKVAWCPQHAGLVPMLSAYHNMYMGGLGRHSALYNLANLLRPLAGPKAELQALAQSLALDAELYSRVDELSGGQQQRVAIGRALYQQQTIFIGDEPVSAVDAIQADKMLSLISQRHQTIVLALHDTQQALRVCQRIIGLKDGAIAFDLPSAQVTSEQLAALYQA</sequence>
<comment type="similarity">
    <text evidence="1">Belongs to the ABC transporter superfamily.</text>
</comment>
<dbReference type="Gene3D" id="3.40.50.300">
    <property type="entry name" value="P-loop containing nucleotide triphosphate hydrolases"/>
    <property type="match status" value="1"/>
</dbReference>
<evidence type="ECO:0000256" key="4">
    <source>
        <dbReference type="ARBA" id="ARBA00022840"/>
    </source>
</evidence>
<dbReference type="PROSITE" id="PS50893">
    <property type="entry name" value="ABC_TRANSPORTER_2"/>
    <property type="match status" value="1"/>
</dbReference>
<evidence type="ECO:0000313" key="7">
    <source>
        <dbReference type="Proteomes" id="UP001557485"/>
    </source>
</evidence>
<feature type="domain" description="ABC transporter" evidence="5">
    <location>
        <begin position="10"/>
        <end position="224"/>
    </location>
</feature>
<keyword evidence="2" id="KW-0813">Transport</keyword>
<evidence type="ECO:0000256" key="2">
    <source>
        <dbReference type="ARBA" id="ARBA00022448"/>
    </source>
</evidence>
<dbReference type="Proteomes" id="UP001557485">
    <property type="component" value="Unassembled WGS sequence"/>
</dbReference>
<keyword evidence="3" id="KW-0547">Nucleotide-binding</keyword>
<dbReference type="InterPro" id="IPR003439">
    <property type="entry name" value="ABC_transporter-like_ATP-bd"/>
</dbReference>
<dbReference type="PANTHER" id="PTHR42734">
    <property type="entry name" value="METAL TRANSPORT SYSTEM ATP-BINDING PROTEIN TM_0124-RELATED"/>
    <property type="match status" value="1"/>
</dbReference>
<dbReference type="InterPro" id="IPR017871">
    <property type="entry name" value="ABC_transporter-like_CS"/>
</dbReference>
<proteinExistence type="inferred from homology"/>
<evidence type="ECO:0000256" key="3">
    <source>
        <dbReference type="ARBA" id="ARBA00022741"/>
    </source>
</evidence>
<dbReference type="EMBL" id="JBFRYA010000010">
    <property type="protein sequence ID" value="MEX1669683.1"/>
    <property type="molecule type" value="Genomic_DNA"/>
</dbReference>
<dbReference type="GO" id="GO:0005524">
    <property type="term" value="F:ATP binding"/>
    <property type="evidence" value="ECO:0007669"/>
    <property type="project" value="UniProtKB-KW"/>
</dbReference>
<comment type="caution">
    <text evidence="6">The sequence shown here is derived from an EMBL/GenBank/DDBJ whole genome shotgun (WGS) entry which is preliminary data.</text>
</comment>
<dbReference type="PANTHER" id="PTHR42734:SF6">
    <property type="entry name" value="MOLYBDATE IMPORT ATP-BINDING PROTEIN MOLC"/>
    <property type="match status" value="1"/>
</dbReference>
<keyword evidence="4 6" id="KW-0067">ATP-binding</keyword>
<dbReference type="RefSeq" id="WP_368381968.1">
    <property type="nucleotide sequence ID" value="NZ_JBFRYA010000010.1"/>
</dbReference>
<reference evidence="6 7" key="1">
    <citation type="journal article" date="2011" name="Int. J. Syst. Evol. Microbiol.">
        <title>Zhongshania antarctica gen. nov., sp. nov. and Zhongshania guokunii sp. nov., gammaproteobacteria respectively isolated from coastal attached (fast) ice and surface seawater of the Antarctic.</title>
        <authorList>
            <person name="Li H.J."/>
            <person name="Zhang X.Y."/>
            <person name="Chen C.X."/>
            <person name="Zhang Y.J."/>
            <person name="Gao Z.M."/>
            <person name="Yu Y."/>
            <person name="Chen X.L."/>
            <person name="Chen B."/>
            <person name="Zhang Y.Z."/>
        </authorList>
    </citation>
    <scope>NUCLEOTIDE SEQUENCE [LARGE SCALE GENOMIC DNA]</scope>
    <source>
        <strain evidence="6 7">ZS6-22T</strain>
    </source>
</reference>
<dbReference type="InterPro" id="IPR050153">
    <property type="entry name" value="Metal_Ion_Import_ABC"/>
</dbReference>
<dbReference type="SUPFAM" id="SSF52540">
    <property type="entry name" value="P-loop containing nucleoside triphosphate hydrolases"/>
    <property type="match status" value="1"/>
</dbReference>
<dbReference type="PROSITE" id="PS00211">
    <property type="entry name" value="ABC_TRANSPORTER_1"/>
    <property type="match status" value="1"/>
</dbReference>
<evidence type="ECO:0000259" key="5">
    <source>
        <dbReference type="PROSITE" id="PS50893"/>
    </source>
</evidence>